<reference evidence="1 2" key="1">
    <citation type="submission" date="2014-06" db="EMBL/GenBank/DDBJ databases">
        <title>Evolutionary Origins and Diversification of the Mycorrhizal Mutualists.</title>
        <authorList>
            <consortium name="DOE Joint Genome Institute"/>
            <consortium name="Mycorrhizal Genomics Consortium"/>
            <person name="Kohler A."/>
            <person name="Kuo A."/>
            <person name="Nagy L.G."/>
            <person name="Floudas D."/>
            <person name="Copeland A."/>
            <person name="Barry K.W."/>
            <person name="Cichocki N."/>
            <person name="Veneault-Fourrey C."/>
            <person name="LaButti K."/>
            <person name="Lindquist E.A."/>
            <person name="Lipzen A."/>
            <person name="Lundell T."/>
            <person name="Morin E."/>
            <person name="Murat C."/>
            <person name="Riley R."/>
            <person name="Ohm R."/>
            <person name="Sun H."/>
            <person name="Tunlid A."/>
            <person name="Henrissat B."/>
            <person name="Grigoriev I.V."/>
            <person name="Hibbett D.S."/>
            <person name="Martin F."/>
        </authorList>
    </citation>
    <scope>NUCLEOTIDE SEQUENCE [LARGE SCALE GENOMIC DNA]</scope>
    <source>
        <strain evidence="1 2">SS14</strain>
    </source>
</reference>
<keyword evidence="2" id="KW-1185">Reference proteome</keyword>
<dbReference type="HOGENOM" id="CLU_190904_0_0_1"/>
<dbReference type="AlphaFoldDB" id="A0A0C9TEM8"/>
<proteinExistence type="predicted"/>
<name>A0A0C9TEM8_SPHS4</name>
<accession>A0A0C9TEM8</accession>
<organism evidence="1 2">
    <name type="scientific">Sphaerobolus stellatus (strain SS14)</name>
    <dbReference type="NCBI Taxonomy" id="990650"/>
    <lineage>
        <taxon>Eukaryota</taxon>
        <taxon>Fungi</taxon>
        <taxon>Dikarya</taxon>
        <taxon>Basidiomycota</taxon>
        <taxon>Agaricomycotina</taxon>
        <taxon>Agaricomycetes</taxon>
        <taxon>Phallomycetidae</taxon>
        <taxon>Geastrales</taxon>
        <taxon>Sphaerobolaceae</taxon>
        <taxon>Sphaerobolus</taxon>
    </lineage>
</organism>
<protein>
    <submittedName>
        <fullName evidence="1">Uncharacterized protein</fullName>
    </submittedName>
</protein>
<evidence type="ECO:0000313" key="1">
    <source>
        <dbReference type="EMBL" id="KIJ27768.1"/>
    </source>
</evidence>
<gene>
    <name evidence="1" type="ORF">M422DRAFT_37605</name>
</gene>
<sequence>MSSEKSWVWEYMLQGKEKAGNNKVRFFLGKKRLFTISEPFNWDKKSGWDEFWRRGKNRAGEEL</sequence>
<dbReference type="EMBL" id="KN837324">
    <property type="protein sequence ID" value="KIJ27768.1"/>
    <property type="molecule type" value="Genomic_DNA"/>
</dbReference>
<dbReference type="Proteomes" id="UP000054279">
    <property type="component" value="Unassembled WGS sequence"/>
</dbReference>
<evidence type="ECO:0000313" key="2">
    <source>
        <dbReference type="Proteomes" id="UP000054279"/>
    </source>
</evidence>